<protein>
    <recommendedName>
        <fullName evidence="4">Apolipoprotein L3</fullName>
    </recommendedName>
</protein>
<organism evidence="2 3">
    <name type="scientific">Neotoma lepida</name>
    <name type="common">Desert woodrat</name>
    <dbReference type="NCBI Taxonomy" id="56216"/>
    <lineage>
        <taxon>Eukaryota</taxon>
        <taxon>Metazoa</taxon>
        <taxon>Chordata</taxon>
        <taxon>Craniata</taxon>
        <taxon>Vertebrata</taxon>
        <taxon>Euteleostomi</taxon>
        <taxon>Mammalia</taxon>
        <taxon>Eutheria</taxon>
        <taxon>Euarchontoglires</taxon>
        <taxon>Glires</taxon>
        <taxon>Rodentia</taxon>
        <taxon>Myomorpha</taxon>
        <taxon>Muroidea</taxon>
        <taxon>Cricetidae</taxon>
        <taxon>Neotominae</taxon>
        <taxon>Neotoma</taxon>
    </lineage>
</organism>
<dbReference type="GO" id="GO:0016020">
    <property type="term" value="C:membrane"/>
    <property type="evidence" value="ECO:0007669"/>
    <property type="project" value="TreeGrafter"/>
</dbReference>
<name>A0A1A6HV63_NEOLE</name>
<comment type="caution">
    <text evidence="2">The sequence shown here is derived from an EMBL/GenBank/DDBJ whole genome shotgun (WGS) entry which is preliminary data.</text>
</comment>
<accession>A0A1A6HV63</accession>
<dbReference type="PANTHER" id="PTHR14096:SF35">
    <property type="entry name" value="APOLIPOPROTEIN L 10A-RELATED"/>
    <property type="match status" value="1"/>
</dbReference>
<dbReference type="AlphaFoldDB" id="A0A1A6HV63"/>
<dbReference type="Proteomes" id="UP000092124">
    <property type="component" value="Unassembled WGS sequence"/>
</dbReference>
<dbReference type="Pfam" id="PF05461">
    <property type="entry name" value="ApoL"/>
    <property type="match status" value="1"/>
</dbReference>
<evidence type="ECO:0000313" key="3">
    <source>
        <dbReference type="Proteomes" id="UP000092124"/>
    </source>
</evidence>
<dbReference type="GO" id="GO:0008289">
    <property type="term" value="F:lipid binding"/>
    <property type="evidence" value="ECO:0007669"/>
    <property type="project" value="InterPro"/>
</dbReference>
<dbReference type="GO" id="GO:0005576">
    <property type="term" value="C:extracellular region"/>
    <property type="evidence" value="ECO:0007669"/>
    <property type="project" value="InterPro"/>
</dbReference>
<dbReference type="STRING" id="56216.A0A1A6HV63"/>
<gene>
    <name evidence="2" type="ORF">A6R68_23668</name>
</gene>
<sequence length="367" mass="39783">MSVMNIQQCGPNKQPFLVSGGSRVPTSVHGVSSVCVEKGQVARCFIEELIDYFTDALCREDLKSLITKDGVWKAFVEAAELSSQEQAALHDALEKHLAQEPTEENERPEKQLQEKSFLEEFPELKRELEEHIRKLRDLAGFIDKLHEDCTTVNVVSGSVGVASALGLALAPVTAGVSLLISATSLGIAAGVTSVATTAVEESITGICETQAKCLVQTSKNIVEEMKKLISKLTIKFMNTGVDLVSAWKTVGQQICAIRMARASSCYGTQAREFKSFAEIFAEVSKHASNALFGSALLTAREAKIMAVGLGSIFLPLGVYNLVTDSMDLYDGAKTESAGALRDLAHELEKKMKLFEDIHKAVQSDLPQ</sequence>
<proteinExistence type="inferred from homology"/>
<dbReference type="InterPro" id="IPR008405">
    <property type="entry name" value="ApoL"/>
</dbReference>
<reference evidence="2 3" key="1">
    <citation type="submission" date="2016-06" db="EMBL/GenBank/DDBJ databases">
        <title>The Draft Genome Sequence and Annotation of the Desert Woodrat Neotoma lepida.</title>
        <authorList>
            <person name="Campbell M."/>
            <person name="Oakeson K.F."/>
            <person name="Yandell M."/>
            <person name="Halpert J.R."/>
            <person name="Dearing D."/>
        </authorList>
    </citation>
    <scope>NUCLEOTIDE SEQUENCE [LARGE SCALE GENOMIC DNA]</scope>
    <source>
        <strain evidence="2">417</strain>
        <tissue evidence="2">Liver</tissue>
    </source>
</reference>
<dbReference type="GO" id="GO:0042157">
    <property type="term" value="P:lipoprotein metabolic process"/>
    <property type="evidence" value="ECO:0007669"/>
    <property type="project" value="InterPro"/>
</dbReference>
<keyword evidence="3" id="KW-1185">Reference proteome</keyword>
<dbReference type="PANTHER" id="PTHR14096">
    <property type="entry name" value="APOLIPOPROTEIN L"/>
    <property type="match status" value="1"/>
</dbReference>
<evidence type="ECO:0000256" key="1">
    <source>
        <dbReference type="ARBA" id="ARBA00010090"/>
    </source>
</evidence>
<dbReference type="GO" id="GO:0006869">
    <property type="term" value="P:lipid transport"/>
    <property type="evidence" value="ECO:0007669"/>
    <property type="project" value="InterPro"/>
</dbReference>
<evidence type="ECO:0008006" key="4">
    <source>
        <dbReference type="Google" id="ProtNLM"/>
    </source>
</evidence>
<evidence type="ECO:0000313" key="2">
    <source>
        <dbReference type="EMBL" id="OBS82343.1"/>
    </source>
</evidence>
<dbReference type="EMBL" id="LZPO01008077">
    <property type="protein sequence ID" value="OBS82343.1"/>
    <property type="molecule type" value="Genomic_DNA"/>
</dbReference>
<comment type="similarity">
    <text evidence="1">Belongs to the apolipoprotein L family.</text>
</comment>
<dbReference type="OrthoDB" id="9629949at2759"/>